<keyword evidence="4" id="KW-1185">Reference proteome</keyword>
<gene>
    <name evidence="2" type="ORF">CPQ89_09735</name>
    <name evidence="3" type="ORF">D6C19_07725</name>
</gene>
<evidence type="ECO:0000313" key="3">
    <source>
        <dbReference type="EMBL" id="RXV70668.1"/>
    </source>
</evidence>
<protein>
    <submittedName>
        <fullName evidence="2">Capsid protein</fullName>
    </submittedName>
    <submittedName>
        <fullName evidence="3">Phage portal protein</fullName>
    </submittedName>
</protein>
<feature type="region of interest" description="Disordered" evidence="1">
    <location>
        <begin position="488"/>
        <end position="511"/>
    </location>
</feature>
<dbReference type="InterPro" id="IPR021145">
    <property type="entry name" value="Portal_protein_SPP1_Gp6-like"/>
</dbReference>
<name>A0A2Z4W0E6_9LACO</name>
<sequence length="511" mass="58292">MNIVDRIKILFRKGGAKVGMVKQLNKITDDERIAISQSEYDRIDMNLKYYQNKFPKVEYLTSNGYKRRRPFHGSELDKKACERLASILFNEQCEISAKDSVANEFIESVLVQNHFNQVFEEKLETAIALGGVAARPYVDDQDNIRIAWAYAKQFYPLRNNTDRISEAAFSSRTVKTENDMPVYYTLLEFHEWTGPTSYKITNELYRSEQVDVIGMQVSLSALYPNMQEVVVFDDIIKAPIFAYLKTPGRNSKNLESPLGLGLADRALVQMKTINQIYDQFYREIKLGKRKIGIPEEFLRSEIAYNADDSISEGMPMVFDTDQDVYVKLRGDSADSGIQNLTPEIRASQYHDSLDILLRSFEDYVGFSAGTFSLSSNGSITTATEVVSNNSKTYQTRSSYLTQVEGFIKDLCKAILEVASIGELFSDGQARYTGDVDVEIDTHFDDGVFVDKDKQKEEERTDVAASIMPKLQYLMRNYGLSEQEAKQWLRQVDEESPDFSTNSIDEEPEEVE</sequence>
<dbReference type="Pfam" id="PF05133">
    <property type="entry name" value="SPP1_portal"/>
    <property type="match status" value="1"/>
</dbReference>
<evidence type="ECO:0000313" key="2">
    <source>
        <dbReference type="EMBL" id="AWZ41284.1"/>
    </source>
</evidence>
<dbReference type="Proteomes" id="UP000250143">
    <property type="component" value="Chromosome"/>
</dbReference>
<dbReference type="PIRSF" id="PIRSF011911">
    <property type="entry name" value="A118_put_portal"/>
    <property type="match status" value="1"/>
</dbReference>
<accession>A0A2Z4W0E6</accession>
<dbReference type="EMBL" id="CP023566">
    <property type="protein sequence ID" value="AWZ41284.1"/>
    <property type="molecule type" value="Genomic_DNA"/>
</dbReference>
<dbReference type="AlphaFoldDB" id="A0A2Z4W0E6"/>
<dbReference type="InterPro" id="IPR006432">
    <property type="entry name" value="Phage_portal_A118-type"/>
</dbReference>
<reference evidence="3 5" key="2">
    <citation type="submission" date="2018-09" db="EMBL/GenBank/DDBJ databases">
        <title>Murine metabolic-syndrome-specific gut microbial biobank.</title>
        <authorList>
            <person name="Liu C."/>
        </authorList>
    </citation>
    <scope>NUCLEOTIDE SEQUENCE [LARGE SCALE GENOMIC DNA]</scope>
    <source>
        <strain evidence="3 5">C-30</strain>
    </source>
</reference>
<dbReference type="EMBL" id="QZFR01000056">
    <property type="protein sequence ID" value="RXV70668.1"/>
    <property type="molecule type" value="Genomic_DNA"/>
</dbReference>
<proteinExistence type="predicted"/>
<dbReference type="STRING" id="1622.GCA_001953785_02105"/>
<dbReference type="NCBIfam" id="TIGR01542">
    <property type="entry name" value="A118_put_portal"/>
    <property type="match status" value="1"/>
</dbReference>
<evidence type="ECO:0000256" key="1">
    <source>
        <dbReference type="SAM" id="MobiDB-lite"/>
    </source>
</evidence>
<reference evidence="2 4" key="1">
    <citation type="submission" date="2017-09" db="EMBL/GenBank/DDBJ databases">
        <title>Predominant Lactobacillus spp. isolated from feces of mice subjected to short-term calorie restriction.</title>
        <authorList>
            <person name="Zhang C."/>
            <person name="Zhao L."/>
            <person name="Pan F."/>
        </authorList>
    </citation>
    <scope>NUCLEOTIDE SEQUENCE [LARGE SCALE GENOMIC DNA]</scope>
    <source>
        <strain evidence="2 4">CR141</strain>
    </source>
</reference>
<evidence type="ECO:0000313" key="5">
    <source>
        <dbReference type="Proteomes" id="UP000289316"/>
    </source>
</evidence>
<evidence type="ECO:0000313" key="4">
    <source>
        <dbReference type="Proteomes" id="UP000250143"/>
    </source>
</evidence>
<dbReference type="OrthoDB" id="1641671at2"/>
<organism evidence="3 5">
    <name type="scientific">Ligilactobacillus murinus</name>
    <dbReference type="NCBI Taxonomy" id="1622"/>
    <lineage>
        <taxon>Bacteria</taxon>
        <taxon>Bacillati</taxon>
        <taxon>Bacillota</taxon>
        <taxon>Bacilli</taxon>
        <taxon>Lactobacillales</taxon>
        <taxon>Lactobacillaceae</taxon>
        <taxon>Ligilactobacillus</taxon>
    </lineage>
</organism>
<dbReference type="Proteomes" id="UP000289316">
    <property type="component" value="Unassembled WGS sequence"/>
</dbReference>